<sequence length="78" mass="9297">HFIGQDDTKDARILAEKWERIRTRRNRELTESDWVVVKAKEEHPNTSIDSNWMDYRTALRDITDQSDPDNITWPTKPS</sequence>
<dbReference type="AlphaFoldDB" id="A0A382IXY4"/>
<accession>A0A382IXY4</accession>
<feature type="domain" description="Phage tail assembly chaperone-like" evidence="1">
    <location>
        <begin position="18"/>
        <end position="77"/>
    </location>
</feature>
<dbReference type="Pfam" id="PF16778">
    <property type="entry name" value="Phage_tail_APC"/>
    <property type="match status" value="1"/>
</dbReference>
<feature type="non-terminal residue" evidence="2">
    <location>
        <position position="1"/>
    </location>
</feature>
<gene>
    <name evidence="2" type="ORF">METZ01_LOCUS257043</name>
</gene>
<organism evidence="2">
    <name type="scientific">marine metagenome</name>
    <dbReference type="NCBI Taxonomy" id="408172"/>
    <lineage>
        <taxon>unclassified sequences</taxon>
        <taxon>metagenomes</taxon>
        <taxon>ecological metagenomes</taxon>
    </lineage>
</organism>
<evidence type="ECO:0000259" key="1">
    <source>
        <dbReference type="Pfam" id="PF16778"/>
    </source>
</evidence>
<dbReference type="InterPro" id="IPR031893">
    <property type="entry name" value="Phage_tail_APC"/>
</dbReference>
<name>A0A382IXY4_9ZZZZ</name>
<evidence type="ECO:0000313" key="2">
    <source>
        <dbReference type="EMBL" id="SVC04189.1"/>
    </source>
</evidence>
<reference evidence="2" key="1">
    <citation type="submission" date="2018-05" db="EMBL/GenBank/DDBJ databases">
        <authorList>
            <person name="Lanie J.A."/>
            <person name="Ng W.-L."/>
            <person name="Kazmierczak K.M."/>
            <person name="Andrzejewski T.M."/>
            <person name="Davidsen T.M."/>
            <person name="Wayne K.J."/>
            <person name="Tettelin H."/>
            <person name="Glass J.I."/>
            <person name="Rusch D."/>
            <person name="Podicherti R."/>
            <person name="Tsui H.-C.T."/>
            <person name="Winkler M.E."/>
        </authorList>
    </citation>
    <scope>NUCLEOTIDE SEQUENCE</scope>
</reference>
<protein>
    <recommendedName>
        <fullName evidence="1">Phage tail assembly chaperone-like domain-containing protein</fullName>
    </recommendedName>
</protein>
<proteinExistence type="predicted"/>
<dbReference type="Gene3D" id="6.10.140.1310">
    <property type="match status" value="1"/>
</dbReference>
<dbReference type="EMBL" id="UINC01070213">
    <property type="protein sequence ID" value="SVC04189.1"/>
    <property type="molecule type" value="Genomic_DNA"/>
</dbReference>